<feature type="binding site" evidence="15">
    <location>
        <position position="752"/>
    </location>
    <ligand>
        <name>ATP</name>
        <dbReference type="ChEBI" id="CHEBI:30616"/>
    </ligand>
</feature>
<evidence type="ECO:0000256" key="6">
    <source>
        <dbReference type="ARBA" id="ARBA00022741"/>
    </source>
</evidence>
<organism evidence="22 23">
    <name type="scientific">Eutypa lata (strain UCR-EL1)</name>
    <name type="common">Grapevine dieback disease fungus</name>
    <name type="synonym">Eutypa armeniacae</name>
    <dbReference type="NCBI Taxonomy" id="1287681"/>
    <lineage>
        <taxon>Eukaryota</taxon>
        <taxon>Fungi</taxon>
        <taxon>Dikarya</taxon>
        <taxon>Ascomycota</taxon>
        <taxon>Pezizomycotina</taxon>
        <taxon>Sordariomycetes</taxon>
        <taxon>Xylariomycetidae</taxon>
        <taxon>Xylariales</taxon>
        <taxon>Diatrypaceae</taxon>
        <taxon>Eutypa</taxon>
    </lineage>
</organism>
<feature type="binding site" evidence="15">
    <location>
        <position position="542"/>
    </location>
    <ligand>
        <name>ATP</name>
        <dbReference type="ChEBI" id="CHEBI:30616"/>
    </ligand>
</feature>
<dbReference type="GO" id="GO:0045332">
    <property type="term" value="P:phospholipid translocation"/>
    <property type="evidence" value="ECO:0007669"/>
    <property type="project" value="TreeGrafter"/>
</dbReference>
<dbReference type="Gene3D" id="2.70.150.10">
    <property type="entry name" value="Calcium-transporting ATPase, cytoplasmic transduction domain A"/>
    <property type="match status" value="1"/>
</dbReference>
<feature type="binding site" evidence="15">
    <location>
        <position position="480"/>
    </location>
    <ligand>
        <name>ATP</name>
        <dbReference type="ChEBI" id="CHEBI:30616"/>
    </ligand>
</feature>
<dbReference type="SUPFAM" id="SSF81653">
    <property type="entry name" value="Calcium ATPase, transduction domain A"/>
    <property type="match status" value="1"/>
</dbReference>
<evidence type="ECO:0000256" key="15">
    <source>
        <dbReference type="PIRSR" id="PIRSR606539-2"/>
    </source>
</evidence>
<feature type="domain" description="P-type ATPase N-terminal" evidence="20">
    <location>
        <begin position="80"/>
        <end position="138"/>
    </location>
</feature>
<dbReference type="FunFam" id="3.40.50.1000:FF:000001">
    <property type="entry name" value="Phospholipid-transporting ATPase IC"/>
    <property type="match status" value="1"/>
</dbReference>
<dbReference type="SUPFAM" id="SSF56784">
    <property type="entry name" value="HAD-like"/>
    <property type="match status" value="1"/>
</dbReference>
<dbReference type="Pfam" id="PF16212">
    <property type="entry name" value="PhoLip_ATPase_C"/>
    <property type="match status" value="1"/>
</dbReference>
<evidence type="ECO:0000256" key="12">
    <source>
        <dbReference type="ARBA" id="ARBA00034036"/>
    </source>
</evidence>
<evidence type="ECO:0000313" key="22">
    <source>
        <dbReference type="EMBL" id="EMR66572.1"/>
    </source>
</evidence>
<evidence type="ECO:0000256" key="3">
    <source>
        <dbReference type="ARBA" id="ARBA00008109"/>
    </source>
</evidence>
<feature type="binding site" evidence="15">
    <location>
        <position position="670"/>
    </location>
    <ligand>
        <name>ATP</name>
        <dbReference type="ChEBI" id="CHEBI:30616"/>
    </ligand>
</feature>
<evidence type="ECO:0000259" key="21">
    <source>
        <dbReference type="Pfam" id="PF16212"/>
    </source>
</evidence>
<evidence type="ECO:0000259" key="20">
    <source>
        <dbReference type="Pfam" id="PF16209"/>
    </source>
</evidence>
<feature type="region of interest" description="Disordered" evidence="18">
    <location>
        <begin position="1206"/>
        <end position="1231"/>
    </location>
</feature>
<keyword evidence="23" id="KW-1185">Reference proteome</keyword>
<dbReference type="GO" id="GO:0005802">
    <property type="term" value="C:trans-Golgi network"/>
    <property type="evidence" value="ECO:0007669"/>
    <property type="project" value="TreeGrafter"/>
</dbReference>
<dbReference type="InterPro" id="IPR008250">
    <property type="entry name" value="ATPase_P-typ_transduc_dom_A_sf"/>
</dbReference>
<evidence type="ECO:0000256" key="17">
    <source>
        <dbReference type="RuleBase" id="RU362033"/>
    </source>
</evidence>
<evidence type="ECO:0000256" key="9">
    <source>
        <dbReference type="ARBA" id="ARBA00022967"/>
    </source>
</evidence>
<dbReference type="SUPFAM" id="SSF81660">
    <property type="entry name" value="Metal cation-transporting ATPase, ATP-binding domain N"/>
    <property type="match status" value="1"/>
</dbReference>
<comment type="caution">
    <text evidence="17">Lacks conserved residue(s) required for the propagation of feature annotation.</text>
</comment>
<evidence type="ECO:0000313" key="23">
    <source>
        <dbReference type="Proteomes" id="UP000012174"/>
    </source>
</evidence>
<evidence type="ECO:0000259" key="19">
    <source>
        <dbReference type="Pfam" id="PF00122"/>
    </source>
</evidence>
<evidence type="ECO:0000256" key="4">
    <source>
        <dbReference type="ARBA" id="ARBA00022692"/>
    </source>
</evidence>
<feature type="transmembrane region" description="Helical" evidence="17">
    <location>
        <begin position="1066"/>
        <end position="1085"/>
    </location>
</feature>
<evidence type="ECO:0000256" key="13">
    <source>
        <dbReference type="ARBA" id="ARBA00049128"/>
    </source>
</evidence>
<comment type="catalytic activity">
    <reaction evidence="13">
        <text>a 1,2-diacyl-sn-glycero-3-phosphoethanolamine(out) + ATP + H2O = a 1,2-diacyl-sn-glycero-3-phosphoethanolamine(in) + ADP + phosphate + H(+)</text>
        <dbReference type="Rhea" id="RHEA:66132"/>
        <dbReference type="ChEBI" id="CHEBI:15377"/>
        <dbReference type="ChEBI" id="CHEBI:15378"/>
        <dbReference type="ChEBI" id="CHEBI:30616"/>
        <dbReference type="ChEBI" id="CHEBI:43474"/>
        <dbReference type="ChEBI" id="CHEBI:64612"/>
        <dbReference type="ChEBI" id="CHEBI:456216"/>
    </reaction>
    <physiologicalReaction direction="left-to-right" evidence="13">
        <dbReference type="Rhea" id="RHEA:66133"/>
    </physiologicalReaction>
</comment>
<dbReference type="InterPro" id="IPR001757">
    <property type="entry name" value="P_typ_ATPase"/>
</dbReference>
<evidence type="ECO:0000256" key="2">
    <source>
        <dbReference type="ARBA" id="ARBA00004308"/>
    </source>
</evidence>
<name>M7SQU0_EUTLA</name>
<evidence type="ECO:0000256" key="11">
    <source>
        <dbReference type="ARBA" id="ARBA00023136"/>
    </source>
</evidence>
<keyword evidence="7 15" id="KW-0067">ATP-binding</keyword>
<dbReference type="GO" id="GO:0140326">
    <property type="term" value="F:ATPase-coupled intramembrane lipid transporter activity"/>
    <property type="evidence" value="ECO:0007669"/>
    <property type="project" value="UniProtKB-EC"/>
</dbReference>
<dbReference type="InterPro" id="IPR036412">
    <property type="entry name" value="HAD-like_sf"/>
</dbReference>
<evidence type="ECO:0000256" key="10">
    <source>
        <dbReference type="ARBA" id="ARBA00022989"/>
    </source>
</evidence>
<feature type="binding site" evidence="15">
    <location>
        <position position="481"/>
    </location>
    <ligand>
        <name>ATP</name>
        <dbReference type="ChEBI" id="CHEBI:30616"/>
    </ligand>
</feature>
<feature type="active site" description="4-aspartylphosphate intermediate" evidence="14">
    <location>
        <position position="480"/>
    </location>
</feature>
<dbReference type="GO" id="GO:0005886">
    <property type="term" value="C:plasma membrane"/>
    <property type="evidence" value="ECO:0007669"/>
    <property type="project" value="TreeGrafter"/>
</dbReference>
<dbReference type="STRING" id="1287681.M7SQU0"/>
<feature type="binding site" evidence="16">
    <location>
        <position position="864"/>
    </location>
    <ligand>
        <name>Mg(2+)</name>
        <dbReference type="ChEBI" id="CHEBI:18420"/>
    </ligand>
</feature>
<dbReference type="Proteomes" id="UP000012174">
    <property type="component" value="Unassembled WGS sequence"/>
</dbReference>
<feature type="transmembrane region" description="Helical" evidence="17">
    <location>
        <begin position="1004"/>
        <end position="1024"/>
    </location>
</feature>
<dbReference type="InterPro" id="IPR018303">
    <property type="entry name" value="ATPase_P-typ_P_site"/>
</dbReference>
<feature type="binding site" evidence="15">
    <location>
        <position position="482"/>
    </location>
    <ligand>
        <name>ATP</name>
        <dbReference type="ChEBI" id="CHEBI:30616"/>
    </ligand>
</feature>
<dbReference type="Gene3D" id="3.40.50.1000">
    <property type="entry name" value="HAD superfamily/HAD-like"/>
    <property type="match status" value="1"/>
</dbReference>
<feature type="transmembrane region" description="Helical" evidence="17">
    <location>
        <begin position="1036"/>
        <end position="1054"/>
    </location>
</feature>
<dbReference type="OMA" id="YVYGQRN"/>
<comment type="subcellular location">
    <subcellularLocation>
        <location evidence="2">Endomembrane system</location>
    </subcellularLocation>
    <subcellularLocation>
        <location evidence="1 17">Membrane</location>
        <topology evidence="1 17">Multi-pass membrane protein</topology>
    </subcellularLocation>
</comment>
<keyword evidence="4 17" id="KW-0812">Transmembrane</keyword>
<reference evidence="23" key="1">
    <citation type="journal article" date="2013" name="Genome Announc.">
        <title>Draft genome sequence of the grapevine dieback fungus Eutypa lata UCR-EL1.</title>
        <authorList>
            <person name="Blanco-Ulate B."/>
            <person name="Rolshausen P.E."/>
            <person name="Cantu D."/>
        </authorList>
    </citation>
    <scope>NUCLEOTIDE SEQUENCE [LARGE SCALE GENOMIC DNA]</scope>
    <source>
        <strain evidence="23">UCR-EL1</strain>
    </source>
</reference>
<feature type="region of interest" description="Disordered" evidence="18">
    <location>
        <begin position="508"/>
        <end position="528"/>
    </location>
</feature>
<dbReference type="InterPro" id="IPR023298">
    <property type="entry name" value="ATPase_P-typ_TM_dom_sf"/>
</dbReference>
<dbReference type="InterPro" id="IPR032630">
    <property type="entry name" value="P_typ_ATPase_c"/>
</dbReference>
<keyword evidence="11 17" id="KW-0472">Membrane</keyword>
<comment type="catalytic activity">
    <reaction evidence="12 17">
        <text>ATP + H2O + phospholipidSide 1 = ADP + phosphate + phospholipidSide 2.</text>
        <dbReference type="EC" id="7.6.2.1"/>
    </reaction>
</comment>
<dbReference type="PROSITE" id="PS00154">
    <property type="entry name" value="ATPASE_E1_E2"/>
    <property type="match status" value="1"/>
</dbReference>
<evidence type="ECO:0000256" key="1">
    <source>
        <dbReference type="ARBA" id="ARBA00004141"/>
    </source>
</evidence>
<dbReference type="PANTHER" id="PTHR24092:SF174">
    <property type="entry name" value="PHOSPHOLIPID-TRANSPORTING ATPASE DNF3-RELATED"/>
    <property type="match status" value="1"/>
</dbReference>
<dbReference type="Pfam" id="PF00122">
    <property type="entry name" value="E1-E2_ATPase"/>
    <property type="match status" value="1"/>
</dbReference>
<dbReference type="SFLD" id="SFLDF00027">
    <property type="entry name" value="p-type_atpase"/>
    <property type="match status" value="1"/>
</dbReference>
<feature type="binding site" evidence="15">
    <location>
        <position position="570"/>
    </location>
    <ligand>
        <name>ATP</name>
        <dbReference type="ChEBI" id="CHEBI:30616"/>
    </ligand>
</feature>
<feature type="domain" description="P-type ATPase C-terminal" evidence="21">
    <location>
        <begin position="890"/>
        <end position="1138"/>
    </location>
</feature>
<dbReference type="GO" id="GO:0005524">
    <property type="term" value="F:ATP binding"/>
    <property type="evidence" value="ECO:0007669"/>
    <property type="project" value="UniProtKB-UniRule"/>
</dbReference>
<evidence type="ECO:0000256" key="5">
    <source>
        <dbReference type="ARBA" id="ARBA00022723"/>
    </source>
</evidence>
<keyword evidence="10 17" id="KW-1133">Transmembrane helix</keyword>
<comment type="cofactor">
    <cofactor evidence="16">
        <name>Mg(2+)</name>
        <dbReference type="ChEBI" id="CHEBI:18420"/>
    </cofactor>
</comment>
<dbReference type="GO" id="GO:0006892">
    <property type="term" value="P:post-Golgi vesicle-mediated transport"/>
    <property type="evidence" value="ECO:0007669"/>
    <property type="project" value="TreeGrafter"/>
</dbReference>
<feature type="binding site" evidence="15">
    <location>
        <position position="868"/>
    </location>
    <ligand>
        <name>ATP</name>
        <dbReference type="ChEBI" id="CHEBI:30616"/>
    </ligand>
</feature>
<dbReference type="Gene3D" id="3.40.1110.10">
    <property type="entry name" value="Calcium-transporting ATPase, cytoplasmic domain N"/>
    <property type="match status" value="1"/>
</dbReference>
<dbReference type="InterPro" id="IPR023214">
    <property type="entry name" value="HAD_sf"/>
</dbReference>
<feature type="domain" description="P-type ATPase A" evidence="19">
    <location>
        <begin position="215"/>
        <end position="347"/>
    </location>
</feature>
<feature type="transmembrane region" description="Helical" evidence="17">
    <location>
        <begin position="1112"/>
        <end position="1131"/>
    </location>
</feature>
<dbReference type="InterPro" id="IPR006539">
    <property type="entry name" value="P-type_ATPase_IV"/>
</dbReference>
<dbReference type="InterPro" id="IPR059000">
    <property type="entry name" value="ATPase_P-type_domA"/>
</dbReference>
<feature type="binding site" evidence="16">
    <location>
        <position position="868"/>
    </location>
    <ligand>
        <name>Mg(2+)</name>
        <dbReference type="ChEBI" id="CHEBI:18420"/>
    </ligand>
</feature>
<dbReference type="SFLD" id="SFLDG00002">
    <property type="entry name" value="C1.7:_P-type_atpase_like"/>
    <property type="match status" value="1"/>
</dbReference>
<evidence type="ECO:0000256" key="14">
    <source>
        <dbReference type="PIRSR" id="PIRSR606539-1"/>
    </source>
</evidence>
<dbReference type="GO" id="GO:0000287">
    <property type="term" value="F:magnesium ion binding"/>
    <property type="evidence" value="ECO:0007669"/>
    <property type="project" value="UniProtKB-UniRule"/>
</dbReference>
<feature type="binding site" evidence="15">
    <location>
        <position position="867"/>
    </location>
    <ligand>
        <name>ATP</name>
        <dbReference type="ChEBI" id="CHEBI:30616"/>
    </ligand>
</feature>
<dbReference type="EC" id="7.6.2.1" evidence="17"/>
<feature type="region of interest" description="Disordered" evidence="18">
    <location>
        <begin position="619"/>
        <end position="647"/>
    </location>
</feature>
<dbReference type="InterPro" id="IPR044492">
    <property type="entry name" value="P_typ_ATPase_HD_dom"/>
</dbReference>
<dbReference type="GO" id="GO:0016887">
    <property type="term" value="F:ATP hydrolysis activity"/>
    <property type="evidence" value="ECO:0007669"/>
    <property type="project" value="InterPro"/>
</dbReference>
<feature type="binding site" evidence="15">
    <location>
        <position position="837"/>
    </location>
    <ligand>
        <name>ATP</name>
        <dbReference type="ChEBI" id="CHEBI:30616"/>
    </ligand>
</feature>
<dbReference type="SFLD" id="SFLDS00003">
    <property type="entry name" value="Haloacid_Dehalogenase"/>
    <property type="match status" value="1"/>
</dbReference>
<dbReference type="Pfam" id="PF13246">
    <property type="entry name" value="Cation_ATPase"/>
    <property type="match status" value="1"/>
</dbReference>
<feature type="binding site" evidence="15">
    <location>
        <position position="751"/>
    </location>
    <ligand>
        <name>ATP</name>
        <dbReference type="ChEBI" id="CHEBI:30616"/>
    </ligand>
</feature>
<evidence type="ECO:0000256" key="18">
    <source>
        <dbReference type="SAM" id="MobiDB-lite"/>
    </source>
</evidence>
<proteinExistence type="inferred from homology"/>
<dbReference type="InterPro" id="IPR023299">
    <property type="entry name" value="ATPase_P-typ_cyto_dom_N"/>
</dbReference>
<dbReference type="EMBL" id="KB706616">
    <property type="protein sequence ID" value="EMR66572.1"/>
    <property type="molecule type" value="Genomic_DNA"/>
</dbReference>
<evidence type="ECO:0000256" key="7">
    <source>
        <dbReference type="ARBA" id="ARBA00022840"/>
    </source>
</evidence>
<dbReference type="SUPFAM" id="SSF81665">
    <property type="entry name" value="Calcium ATPase, transmembrane domain M"/>
    <property type="match status" value="1"/>
</dbReference>
<feature type="binding site" evidence="15">
    <location>
        <position position="843"/>
    </location>
    <ligand>
        <name>ATP</name>
        <dbReference type="ChEBI" id="CHEBI:30616"/>
    </ligand>
</feature>
<dbReference type="NCBIfam" id="TIGR01652">
    <property type="entry name" value="ATPase-Plipid"/>
    <property type="match status" value="1"/>
</dbReference>
<feature type="binding site" evidence="15">
    <location>
        <position position="750"/>
    </location>
    <ligand>
        <name>ATP</name>
        <dbReference type="ChEBI" id="CHEBI:30616"/>
    </ligand>
</feature>
<comment type="similarity">
    <text evidence="3 17">Belongs to the cation transport ATPase (P-type) (TC 3.A.3) family. Type IV subfamily.</text>
</comment>
<dbReference type="KEGG" id="ela:UCREL1_6441"/>
<dbReference type="NCBIfam" id="TIGR01494">
    <property type="entry name" value="ATPase_P-type"/>
    <property type="match status" value="1"/>
</dbReference>
<dbReference type="InterPro" id="IPR032631">
    <property type="entry name" value="P-type_ATPase_N"/>
</dbReference>
<dbReference type="FunFam" id="3.40.50.1000:FF:000172">
    <property type="entry name" value="Phospholipid-transporting ATPase"/>
    <property type="match status" value="1"/>
</dbReference>
<gene>
    <name evidence="22" type="ORF">UCREL1_6441</name>
</gene>
<keyword evidence="8 16" id="KW-0460">Magnesium</keyword>
<evidence type="ECO:0000256" key="8">
    <source>
        <dbReference type="ARBA" id="ARBA00022842"/>
    </source>
</evidence>
<feature type="binding site" evidence="15">
    <location>
        <position position="593"/>
    </location>
    <ligand>
        <name>ATP</name>
        <dbReference type="ChEBI" id="CHEBI:30616"/>
    </ligand>
</feature>
<keyword evidence="5 16" id="KW-0479">Metal-binding</keyword>
<dbReference type="GO" id="GO:0032456">
    <property type="term" value="P:endocytic recycling"/>
    <property type="evidence" value="ECO:0007669"/>
    <property type="project" value="TreeGrafter"/>
</dbReference>
<feature type="binding site" evidence="16">
    <location>
        <position position="480"/>
    </location>
    <ligand>
        <name>Mg(2+)</name>
        <dbReference type="ChEBI" id="CHEBI:18420"/>
    </ligand>
</feature>
<keyword evidence="9 17" id="KW-1278">Translocase</keyword>
<feature type="transmembrane region" description="Helical" evidence="17">
    <location>
        <begin position="954"/>
        <end position="974"/>
    </location>
</feature>
<dbReference type="AlphaFoldDB" id="M7SQU0"/>
<dbReference type="PANTHER" id="PTHR24092">
    <property type="entry name" value="PROBABLE PHOSPHOLIPID-TRANSPORTING ATPASE"/>
    <property type="match status" value="1"/>
</dbReference>
<dbReference type="eggNOG" id="KOG0206">
    <property type="taxonomic scope" value="Eukaryota"/>
</dbReference>
<dbReference type="Pfam" id="PF16209">
    <property type="entry name" value="PhoLip_ATPase_N"/>
    <property type="match status" value="1"/>
</dbReference>
<sequence>MAKDRDDGFKDKEITAAPSAIMQYRKRWDEFRVATHDEALRCYRKYFIELVLRQKPLKPSERGRQIPLGVEHDPALIDERRGQPYITNAIRTSRYTVYDFVPKQLIFQFTRLANFYFLCVGIPQTIPGVSTTGNFTTILPLLFFVLLTIVKEGYDDFKRHRLDTVENANPATVIRQKSWSARPPVSSWKWFSSRYSDIEINIELHDEDEETDSEYSWKRIKWRDIGVGDIVKLSRDEHVPADMVLLHASGEEGVAYFDTMDLDGETNLKTKEPPPDFKVCGTIAGIRTCHADFVLEDPNADLYQFDGQVAVNEKRLPLTSNEVVYRGSTLRNTERAIGMVINTGEECKIRLNANQHPDAKKPALEKISNRIVIILVVYVICLTIGCSRGYKNWQVSTERNSPYLDGADVLYDQIVIGYAIMYNNNIPLALYITLEIVRIIQMLMLNGDLGMYDEASDTPAQCNTNTILENLGQVSYIFSDKTGTLTENVMKFRKMSIAGTAWLHEADMEPEETPASRVPSKVSTGPRQAHFHRSETIESKAETVECGNPITTPNGGRKDEVYQILDVIEFSSKRKRMSIVVRFPDGRIFLICKGADSAILPRLKLASLASQKVTEVRKSADLEREMHRRSEQMEKRNSFGGRPSLTLRRSMGGPQGGVEHLDDFATEGLRTLVIARKFISETEYKAWRKIYNEATTSLVNRQDMIEAAGEMIEQCFDLVGATAIEDKLQAGVPETIDKLRRANIKIWMLTGDKRETAINIAHSARICQPASDIFILDSTKGNLETQIHGVLEDIKTGCVHSVAVIDGQTLSAVEQSPALEDLFYTLIPKIDAVICCRASPAQKSLIVQAIRNRVPRALTLAVGDGANDLAMISASHVGVGISGKEGLQAARVADYSVAQFRFLQRLLLVHGRWNYVRTARFYLATFWKEVFFYVPTAMYQRYNGYSGTSLYEMWSLTVLNFLFTSLCTICMGVWEQDLAAETLLAVPELYVYGQRNCELNVLRFLRWMIAAAAEGVLVWLGVWASYSVFGLPRDNGLFAIGDLAFTICIIWINYKLMIIETHHKTSVVMGAFLITIAGWFAWQAFLDGSYARQPSPYAARDGFTVTFGRDPLWWLTALAIVFVLIVIETSYKAIKRRLVVAGFWRLPRAVTAPWNRIVNRGQEEDFDDEGNGNVEEWHLELWQELEKDPVVRERLRRILEDEERGFMGGADADGERDGNDTIEEEGGVRYY</sequence>
<dbReference type="HOGENOM" id="CLU_000846_5_2_1"/>
<dbReference type="PRINTS" id="PR00119">
    <property type="entry name" value="CATATPASE"/>
</dbReference>
<dbReference type="OrthoDB" id="377733at2759"/>
<protein>
    <recommendedName>
        <fullName evidence="17">Phospholipid-transporting ATPase</fullName>
        <ecNumber evidence="17">7.6.2.1</ecNumber>
    </recommendedName>
</protein>
<evidence type="ECO:0000256" key="16">
    <source>
        <dbReference type="PIRSR" id="PIRSR606539-3"/>
    </source>
</evidence>
<feature type="compositionally biased region" description="Basic and acidic residues" evidence="18">
    <location>
        <begin position="619"/>
        <end position="637"/>
    </location>
</feature>
<feature type="binding site" evidence="16">
    <location>
        <position position="482"/>
    </location>
    <ligand>
        <name>Mg(2+)</name>
        <dbReference type="ChEBI" id="CHEBI:18420"/>
    </ligand>
</feature>
<keyword evidence="6 15" id="KW-0547">Nucleotide-binding</keyword>
<accession>M7SQU0</accession>